<gene>
    <name evidence="1" type="ORF">K3G42_000956</name>
</gene>
<organism evidence="1 2">
    <name type="scientific">Sphaerodactylus townsendi</name>
    <dbReference type="NCBI Taxonomy" id="933632"/>
    <lineage>
        <taxon>Eukaryota</taxon>
        <taxon>Metazoa</taxon>
        <taxon>Chordata</taxon>
        <taxon>Craniata</taxon>
        <taxon>Vertebrata</taxon>
        <taxon>Euteleostomi</taxon>
        <taxon>Lepidosauria</taxon>
        <taxon>Squamata</taxon>
        <taxon>Bifurcata</taxon>
        <taxon>Gekkota</taxon>
        <taxon>Sphaerodactylidae</taxon>
        <taxon>Sphaerodactylus</taxon>
    </lineage>
</organism>
<name>A0ACB8FEL1_9SAUR</name>
<accession>A0ACB8FEL1</accession>
<keyword evidence="2" id="KW-1185">Reference proteome</keyword>
<evidence type="ECO:0000313" key="1">
    <source>
        <dbReference type="EMBL" id="KAH8003960.1"/>
    </source>
</evidence>
<proteinExistence type="predicted"/>
<evidence type="ECO:0000313" key="2">
    <source>
        <dbReference type="Proteomes" id="UP000827872"/>
    </source>
</evidence>
<reference evidence="1" key="1">
    <citation type="submission" date="2021-08" db="EMBL/GenBank/DDBJ databases">
        <title>The first chromosome-level gecko genome reveals the dynamic sex chromosomes of Neotropical dwarf geckos (Sphaerodactylidae: Sphaerodactylus).</title>
        <authorList>
            <person name="Pinto B.J."/>
            <person name="Keating S.E."/>
            <person name="Gamble T."/>
        </authorList>
    </citation>
    <scope>NUCLEOTIDE SEQUENCE</scope>
    <source>
        <strain evidence="1">TG3544</strain>
    </source>
</reference>
<dbReference type="EMBL" id="CM037617">
    <property type="protein sequence ID" value="KAH8003960.1"/>
    <property type="molecule type" value="Genomic_DNA"/>
</dbReference>
<dbReference type="Proteomes" id="UP000827872">
    <property type="component" value="Linkage Group LG04"/>
</dbReference>
<protein>
    <submittedName>
        <fullName evidence="1">Uncharacterized protein</fullName>
    </submittedName>
</protein>
<sequence>MSGKVKKSNGFPGGSWGKAGAAKRRELLPTAALTVFTLRQQQSEWSSSLQAPRRRCGQAEEGKARWLQGGEGPRGVVACRSAGSLCPRPATVRVVELPGDAKAALRPDRGGQGEATARSTH</sequence>
<comment type="caution">
    <text evidence="1">The sequence shown here is derived from an EMBL/GenBank/DDBJ whole genome shotgun (WGS) entry which is preliminary data.</text>
</comment>